<dbReference type="PANTHER" id="PTHR22884">
    <property type="entry name" value="SET DOMAIN PROTEINS"/>
    <property type="match status" value="1"/>
</dbReference>
<dbReference type="Proteomes" id="UP000193920">
    <property type="component" value="Unassembled WGS sequence"/>
</dbReference>
<feature type="domain" description="AWS" evidence="10">
    <location>
        <begin position="15"/>
        <end position="61"/>
    </location>
</feature>
<dbReference type="Gene3D" id="2.170.270.10">
    <property type="entry name" value="SET domain"/>
    <property type="match status" value="1"/>
</dbReference>
<comment type="subcellular location">
    <subcellularLocation>
        <location evidence="2">Chromosome</location>
    </subcellularLocation>
    <subcellularLocation>
        <location evidence="1">Nucleus</location>
    </subcellularLocation>
</comment>
<evidence type="ECO:0000256" key="1">
    <source>
        <dbReference type="ARBA" id="ARBA00004123"/>
    </source>
</evidence>
<dbReference type="InterPro" id="IPR001214">
    <property type="entry name" value="SET_dom"/>
</dbReference>
<evidence type="ECO:0000259" key="9">
    <source>
        <dbReference type="PROSITE" id="PS50868"/>
    </source>
</evidence>
<dbReference type="GO" id="GO:0005634">
    <property type="term" value="C:nucleus"/>
    <property type="evidence" value="ECO:0007669"/>
    <property type="project" value="UniProtKB-SubCell"/>
</dbReference>
<protein>
    <submittedName>
        <fullName evidence="11">SET domain-containing protein</fullName>
    </submittedName>
</protein>
<evidence type="ECO:0000256" key="3">
    <source>
        <dbReference type="ARBA" id="ARBA00022454"/>
    </source>
</evidence>
<evidence type="ECO:0000313" key="12">
    <source>
        <dbReference type="Proteomes" id="UP000193920"/>
    </source>
</evidence>
<gene>
    <name evidence="11" type="ORF">LY90DRAFT_406319</name>
</gene>
<keyword evidence="6" id="KW-0949">S-adenosyl-L-methionine</keyword>
<dbReference type="EMBL" id="MCOG01000050">
    <property type="protein sequence ID" value="ORY66755.1"/>
    <property type="molecule type" value="Genomic_DNA"/>
</dbReference>
<keyword evidence="7" id="KW-0539">Nucleus</keyword>
<dbReference type="SMART" id="SM00317">
    <property type="entry name" value="SET"/>
    <property type="match status" value="1"/>
</dbReference>
<evidence type="ECO:0000259" key="10">
    <source>
        <dbReference type="PROSITE" id="PS51215"/>
    </source>
</evidence>
<evidence type="ECO:0000259" key="8">
    <source>
        <dbReference type="PROSITE" id="PS50280"/>
    </source>
</evidence>
<evidence type="ECO:0000256" key="6">
    <source>
        <dbReference type="ARBA" id="ARBA00022691"/>
    </source>
</evidence>
<dbReference type="GO" id="GO:0005694">
    <property type="term" value="C:chromosome"/>
    <property type="evidence" value="ECO:0007669"/>
    <property type="project" value="UniProtKB-SubCell"/>
</dbReference>
<keyword evidence="4" id="KW-0489">Methyltransferase</keyword>
<sequence length="254" mass="29456">MNIDIYLDCEIRLKSLSIPCDCKEGENCGSGCINRSLFIECDPQLCKCNEKCSNQRFQRYDKKSKQLKVFWSGSKGYGLKTIKPIKKDELIIEYTGEVMSLKACNKRLETVYKDLKSFYFIHFESGKVIDAYQKGSIARFANHSCNPNCSMERWTVNDETRVGLFALRNIEAGEELLYDYNFHSFGEQQKCNCGSKNCRGIIGTKNQKEESEEESHLNKETKLTGLNVKMKNSRRLSRIHKHNVLLIIIYIYIY</sequence>
<dbReference type="SMART" id="SM00570">
    <property type="entry name" value="AWS"/>
    <property type="match status" value="1"/>
</dbReference>
<reference evidence="11 12" key="1">
    <citation type="submission" date="2016-08" db="EMBL/GenBank/DDBJ databases">
        <title>A Parts List for Fungal Cellulosomes Revealed by Comparative Genomics.</title>
        <authorList>
            <consortium name="DOE Joint Genome Institute"/>
            <person name="Haitjema C.H."/>
            <person name="Gilmore S.P."/>
            <person name="Henske J.K."/>
            <person name="Solomon K.V."/>
            <person name="De Groot R."/>
            <person name="Kuo A."/>
            <person name="Mondo S.J."/>
            <person name="Salamov A.A."/>
            <person name="Labutti K."/>
            <person name="Zhao Z."/>
            <person name="Chiniquy J."/>
            <person name="Barry K."/>
            <person name="Brewer H.M."/>
            <person name="Purvine S.O."/>
            <person name="Wright A.T."/>
            <person name="Boxma B."/>
            <person name="Van Alen T."/>
            <person name="Hackstein J.H."/>
            <person name="Baker S.E."/>
            <person name="Grigoriev I.V."/>
            <person name="O'Malley M.A."/>
        </authorList>
    </citation>
    <scope>NUCLEOTIDE SEQUENCE [LARGE SCALE GENOMIC DNA]</scope>
    <source>
        <strain evidence="11 12">G1</strain>
    </source>
</reference>
<dbReference type="InterPro" id="IPR050777">
    <property type="entry name" value="SET2_Histone-Lys_MeTrsfase"/>
</dbReference>
<accession>A0A1Y2E7B3</accession>
<keyword evidence="12" id="KW-1185">Reference proteome</keyword>
<dbReference type="SUPFAM" id="SSF82199">
    <property type="entry name" value="SET domain"/>
    <property type="match status" value="1"/>
</dbReference>
<dbReference type="GO" id="GO:0032259">
    <property type="term" value="P:methylation"/>
    <property type="evidence" value="ECO:0007669"/>
    <property type="project" value="UniProtKB-KW"/>
</dbReference>
<evidence type="ECO:0000256" key="2">
    <source>
        <dbReference type="ARBA" id="ARBA00004286"/>
    </source>
</evidence>
<dbReference type="InterPro" id="IPR046341">
    <property type="entry name" value="SET_dom_sf"/>
</dbReference>
<name>A0A1Y2E7B3_9FUNG</name>
<comment type="caution">
    <text evidence="11">The sequence shown here is derived from an EMBL/GenBank/DDBJ whole genome shotgun (WGS) entry which is preliminary data.</text>
</comment>
<dbReference type="GO" id="GO:0042054">
    <property type="term" value="F:histone methyltransferase activity"/>
    <property type="evidence" value="ECO:0007669"/>
    <property type="project" value="InterPro"/>
</dbReference>
<dbReference type="SMART" id="SM00508">
    <property type="entry name" value="PostSET"/>
    <property type="match status" value="1"/>
</dbReference>
<dbReference type="STRING" id="1754190.A0A1Y2E7B3"/>
<dbReference type="AlphaFoldDB" id="A0A1Y2E7B3"/>
<keyword evidence="5" id="KW-0808">Transferase</keyword>
<dbReference type="Pfam" id="PF00856">
    <property type="entry name" value="SET"/>
    <property type="match status" value="1"/>
</dbReference>
<evidence type="ECO:0000313" key="11">
    <source>
        <dbReference type="EMBL" id="ORY66755.1"/>
    </source>
</evidence>
<evidence type="ECO:0000256" key="7">
    <source>
        <dbReference type="ARBA" id="ARBA00023242"/>
    </source>
</evidence>
<dbReference type="PROSITE" id="PS50868">
    <property type="entry name" value="POST_SET"/>
    <property type="match status" value="1"/>
</dbReference>
<dbReference type="OrthoDB" id="422362at2759"/>
<proteinExistence type="predicted"/>
<dbReference type="InterPro" id="IPR003616">
    <property type="entry name" value="Post-SET_dom"/>
</dbReference>
<dbReference type="Pfam" id="PF17907">
    <property type="entry name" value="AWS"/>
    <property type="match status" value="1"/>
</dbReference>
<dbReference type="PROSITE" id="PS50280">
    <property type="entry name" value="SET"/>
    <property type="match status" value="1"/>
</dbReference>
<dbReference type="PROSITE" id="PS51215">
    <property type="entry name" value="AWS"/>
    <property type="match status" value="1"/>
</dbReference>
<feature type="domain" description="Post-SET" evidence="9">
    <location>
        <begin position="187"/>
        <end position="203"/>
    </location>
</feature>
<evidence type="ECO:0000256" key="4">
    <source>
        <dbReference type="ARBA" id="ARBA00022603"/>
    </source>
</evidence>
<feature type="domain" description="SET" evidence="8">
    <location>
        <begin position="65"/>
        <end position="181"/>
    </location>
</feature>
<keyword evidence="3" id="KW-0158">Chromosome</keyword>
<organism evidence="11 12">
    <name type="scientific">Neocallimastix californiae</name>
    <dbReference type="NCBI Taxonomy" id="1754190"/>
    <lineage>
        <taxon>Eukaryota</taxon>
        <taxon>Fungi</taxon>
        <taxon>Fungi incertae sedis</taxon>
        <taxon>Chytridiomycota</taxon>
        <taxon>Chytridiomycota incertae sedis</taxon>
        <taxon>Neocallimastigomycetes</taxon>
        <taxon>Neocallimastigales</taxon>
        <taxon>Neocallimastigaceae</taxon>
        <taxon>Neocallimastix</taxon>
    </lineage>
</organism>
<dbReference type="InterPro" id="IPR006560">
    <property type="entry name" value="AWS_dom"/>
</dbReference>
<evidence type="ECO:0000256" key="5">
    <source>
        <dbReference type="ARBA" id="ARBA00022679"/>
    </source>
</evidence>